<dbReference type="PANTHER" id="PTHR43685">
    <property type="entry name" value="GLYCOSYLTRANSFERASE"/>
    <property type="match status" value="1"/>
</dbReference>
<reference evidence="2" key="1">
    <citation type="journal article" date="2014" name="Int. J. Syst. Evol. Microbiol.">
        <title>Complete genome sequence of Corynebacterium casei LMG S-19264T (=DSM 44701T), isolated from a smear-ripened cheese.</title>
        <authorList>
            <consortium name="US DOE Joint Genome Institute (JGI-PGF)"/>
            <person name="Walter F."/>
            <person name="Albersmeier A."/>
            <person name="Kalinowski J."/>
            <person name="Ruckert C."/>
        </authorList>
    </citation>
    <scope>NUCLEOTIDE SEQUENCE</scope>
    <source>
        <strain evidence="2">KCTC 23224</strain>
    </source>
</reference>
<accession>A0A8J3CTQ5</accession>
<evidence type="ECO:0000313" key="2">
    <source>
        <dbReference type="EMBL" id="GHB23796.1"/>
    </source>
</evidence>
<dbReference type="AlphaFoldDB" id="A0A8J3CTQ5"/>
<dbReference type="InterPro" id="IPR001173">
    <property type="entry name" value="Glyco_trans_2-like"/>
</dbReference>
<dbReference type="Pfam" id="PF00535">
    <property type="entry name" value="Glycos_transf_2"/>
    <property type="match status" value="1"/>
</dbReference>
<reference evidence="2" key="2">
    <citation type="submission" date="2020-09" db="EMBL/GenBank/DDBJ databases">
        <authorList>
            <person name="Sun Q."/>
            <person name="Kim S."/>
        </authorList>
    </citation>
    <scope>NUCLEOTIDE SEQUENCE</scope>
    <source>
        <strain evidence="2">KCTC 23224</strain>
    </source>
</reference>
<dbReference type="EMBL" id="BMYF01000001">
    <property type="protein sequence ID" value="GHB23796.1"/>
    <property type="molecule type" value="Genomic_DNA"/>
</dbReference>
<proteinExistence type="predicted"/>
<feature type="domain" description="Glycosyltransferase 2-like" evidence="1">
    <location>
        <begin position="6"/>
        <end position="105"/>
    </location>
</feature>
<dbReference type="CDD" id="cd00761">
    <property type="entry name" value="Glyco_tranf_GTA_type"/>
    <property type="match status" value="1"/>
</dbReference>
<dbReference type="RefSeq" id="WP_189578247.1">
    <property type="nucleotide sequence ID" value="NZ_BMYF01000001.1"/>
</dbReference>
<dbReference type="SUPFAM" id="SSF53448">
    <property type="entry name" value="Nucleotide-diphospho-sugar transferases"/>
    <property type="match status" value="1"/>
</dbReference>
<comment type="caution">
    <text evidence="2">The sequence shown here is derived from an EMBL/GenBank/DDBJ whole genome shotgun (WGS) entry which is preliminary data.</text>
</comment>
<evidence type="ECO:0000259" key="1">
    <source>
        <dbReference type="Pfam" id="PF00535"/>
    </source>
</evidence>
<evidence type="ECO:0000313" key="3">
    <source>
        <dbReference type="Proteomes" id="UP000642809"/>
    </source>
</evidence>
<keyword evidence="3" id="KW-1185">Reference proteome</keyword>
<name>A0A8J3CTQ5_9BACT</name>
<gene>
    <name evidence="2" type="ORF">GCM10008106_00490</name>
</gene>
<dbReference type="PANTHER" id="PTHR43685:SF2">
    <property type="entry name" value="GLYCOSYLTRANSFERASE 2-LIKE DOMAIN-CONTAINING PROTEIN"/>
    <property type="match status" value="1"/>
</dbReference>
<sequence>MEPRFSVIIPSYNRAVTLGRAIESVLQQSCPAFEIIVVDDGSTDQTRQVVEKYPTVSYCYQLNQGVSAARNRGAEMATGDWLIFLDSDDELLPHALEEFAEAIINSAEYQLFLSGFQLMKGNNGNSVDFPASPKAYSPALSGTFTVAKRTFLSIGGYDSSLGYAENMELFLRLSQASESPKILESMSLGYYESDGGGSKNLLKMDEAIRRILLIHEKKMAPKDLWNLNQTLGVIQLRRGKFAVARQSLGKAIRFRPSVLSTYVRFLIACFPFLSRKIYKSDSFIL</sequence>
<dbReference type="InterPro" id="IPR029044">
    <property type="entry name" value="Nucleotide-diphossugar_trans"/>
</dbReference>
<dbReference type="Proteomes" id="UP000642809">
    <property type="component" value="Unassembled WGS sequence"/>
</dbReference>
<dbReference type="InterPro" id="IPR050834">
    <property type="entry name" value="Glycosyltransf_2"/>
</dbReference>
<organism evidence="2 3">
    <name type="scientific">Mongoliitalea lutea</name>
    <dbReference type="NCBI Taxonomy" id="849756"/>
    <lineage>
        <taxon>Bacteria</taxon>
        <taxon>Pseudomonadati</taxon>
        <taxon>Bacteroidota</taxon>
        <taxon>Cytophagia</taxon>
        <taxon>Cytophagales</taxon>
        <taxon>Cyclobacteriaceae</taxon>
        <taxon>Mongoliitalea</taxon>
    </lineage>
</organism>
<protein>
    <recommendedName>
        <fullName evidence="1">Glycosyltransferase 2-like domain-containing protein</fullName>
    </recommendedName>
</protein>
<dbReference type="Gene3D" id="3.90.550.10">
    <property type="entry name" value="Spore Coat Polysaccharide Biosynthesis Protein SpsA, Chain A"/>
    <property type="match status" value="1"/>
</dbReference>